<dbReference type="PANTHER" id="PTHR14856">
    <property type="entry name" value="PQ-LOOP REPEAT-CONTAINING PROTEIN 1-LIKE PROTEIN"/>
    <property type="match status" value="1"/>
</dbReference>
<evidence type="ECO:0000313" key="1">
    <source>
        <dbReference type="EMBL" id="KAA3680005.1"/>
    </source>
</evidence>
<dbReference type="GO" id="GO:0005829">
    <property type="term" value="C:cytosol"/>
    <property type="evidence" value="ECO:0007669"/>
    <property type="project" value="GOC"/>
</dbReference>
<dbReference type="GO" id="GO:0042147">
    <property type="term" value="P:retrograde transport, endosome to Golgi"/>
    <property type="evidence" value="ECO:0007669"/>
    <property type="project" value="TreeGrafter"/>
</dbReference>
<gene>
    <name evidence="1" type="ORF">DEA37_0006326</name>
</gene>
<dbReference type="GO" id="GO:0005802">
    <property type="term" value="C:trans-Golgi network"/>
    <property type="evidence" value="ECO:0007669"/>
    <property type="project" value="TreeGrafter"/>
</dbReference>
<dbReference type="PANTHER" id="PTHR14856:SF9">
    <property type="entry name" value="PQ-LOOP REPEAT-CONTAINING PROTEIN 1"/>
    <property type="match status" value="1"/>
</dbReference>
<evidence type="ECO:0000313" key="2">
    <source>
        <dbReference type="Proteomes" id="UP000324629"/>
    </source>
</evidence>
<dbReference type="Proteomes" id="UP000324629">
    <property type="component" value="Unassembled WGS sequence"/>
</dbReference>
<proteinExistence type="predicted"/>
<sequence length="100" mass="10954">ITLANSLLSLSSSAASIIITLFTTSLSSVVPTPRSLDSLTMVCMWTCGDVFKTAFFLLEHAPLQFPLCGALQICLDCLIFAQHFYYTNLNRSVTVLTNTE</sequence>
<name>A0A5J4NWJ1_9TREM</name>
<dbReference type="EMBL" id="QNGE01000562">
    <property type="protein sequence ID" value="KAA3680005.1"/>
    <property type="molecule type" value="Genomic_DNA"/>
</dbReference>
<keyword evidence="2" id="KW-1185">Reference proteome</keyword>
<dbReference type="GO" id="GO:0005768">
    <property type="term" value="C:endosome"/>
    <property type="evidence" value="ECO:0007669"/>
    <property type="project" value="TreeGrafter"/>
</dbReference>
<feature type="non-terminal residue" evidence="1">
    <location>
        <position position="1"/>
    </location>
</feature>
<protein>
    <submittedName>
        <fullName evidence="1">Uncharacterized protein</fullName>
    </submittedName>
</protein>
<organism evidence="1 2">
    <name type="scientific">Paragonimus westermani</name>
    <dbReference type="NCBI Taxonomy" id="34504"/>
    <lineage>
        <taxon>Eukaryota</taxon>
        <taxon>Metazoa</taxon>
        <taxon>Spiralia</taxon>
        <taxon>Lophotrochozoa</taxon>
        <taxon>Platyhelminthes</taxon>
        <taxon>Trematoda</taxon>
        <taxon>Digenea</taxon>
        <taxon>Plagiorchiida</taxon>
        <taxon>Troglotremata</taxon>
        <taxon>Troglotrematidae</taxon>
        <taxon>Paragonimus</taxon>
    </lineage>
</organism>
<reference evidence="1 2" key="1">
    <citation type="journal article" date="2019" name="Gigascience">
        <title>Whole-genome sequence of the oriental lung fluke Paragonimus westermani.</title>
        <authorList>
            <person name="Oey H."/>
            <person name="Zakrzewski M."/>
            <person name="Narain K."/>
            <person name="Devi K.R."/>
            <person name="Agatsuma T."/>
            <person name="Nawaratna S."/>
            <person name="Gobert G.N."/>
            <person name="Jones M.K."/>
            <person name="Ragan M.A."/>
            <person name="McManus D.P."/>
            <person name="Krause L."/>
        </authorList>
    </citation>
    <scope>NUCLEOTIDE SEQUENCE [LARGE SCALE GENOMIC DNA]</scope>
    <source>
        <strain evidence="1 2">IND2009</strain>
    </source>
</reference>
<dbReference type="GO" id="GO:0045332">
    <property type="term" value="P:phospholipid translocation"/>
    <property type="evidence" value="ECO:0007669"/>
    <property type="project" value="TreeGrafter"/>
</dbReference>
<dbReference type="AlphaFoldDB" id="A0A5J4NWJ1"/>
<comment type="caution">
    <text evidence="1">The sequence shown here is derived from an EMBL/GenBank/DDBJ whole genome shotgun (WGS) entry which is preliminary data.</text>
</comment>
<accession>A0A5J4NWJ1</accession>
<dbReference type="InterPro" id="IPR052241">
    <property type="entry name" value="SLC66/Scramblase_ANY1"/>
</dbReference>